<dbReference type="SUPFAM" id="SSF53706">
    <property type="entry name" value="Formate dehydrogenase/DMSO reductase, domains 1-3"/>
    <property type="match status" value="1"/>
</dbReference>
<keyword evidence="2" id="KW-1185">Reference proteome</keyword>
<dbReference type="PANTHER" id="PTHR39450">
    <property type="entry name" value="MOLYBDOPTERIN OXIDOREDUCTASE, 4FE-4S CLUSTER-BINDING SUBUNIT"/>
    <property type="match status" value="1"/>
</dbReference>
<dbReference type="KEGG" id="cpor:BED41_00380"/>
<dbReference type="InterPro" id="IPR036593">
    <property type="entry name" value="CPE0013-like_sf"/>
</dbReference>
<accession>A0A1B2I919</accession>
<dbReference type="PANTHER" id="PTHR39450:SF1">
    <property type="entry name" value="DUF1667 DOMAIN-CONTAINING PROTEIN"/>
    <property type="match status" value="1"/>
</dbReference>
<evidence type="ECO:0000313" key="1">
    <source>
        <dbReference type="EMBL" id="ANZ46480.1"/>
    </source>
</evidence>
<dbReference type="Gene3D" id="3.10.530.10">
    <property type="entry name" value="CPE0013-like"/>
    <property type="match status" value="1"/>
</dbReference>
<reference evidence="1" key="1">
    <citation type="submission" date="2016-08" db="EMBL/GenBank/DDBJ databases">
        <title>Complete genome of Cloacibacillus porcorum.</title>
        <authorList>
            <person name="Looft T."/>
            <person name="Bayles D.O."/>
            <person name="Alt D.P."/>
        </authorList>
    </citation>
    <scope>NUCLEOTIDE SEQUENCE [LARGE SCALE GENOMIC DNA]</scope>
    <source>
        <strain evidence="1">CL-84</strain>
    </source>
</reference>
<dbReference type="STRING" id="1197717.BED41_00380"/>
<organism evidence="1 2">
    <name type="scientific">Cloacibacillus porcorum</name>
    <dbReference type="NCBI Taxonomy" id="1197717"/>
    <lineage>
        <taxon>Bacteria</taxon>
        <taxon>Thermotogati</taxon>
        <taxon>Synergistota</taxon>
        <taxon>Synergistia</taxon>
        <taxon>Synergistales</taxon>
        <taxon>Synergistaceae</taxon>
        <taxon>Cloacibacillus</taxon>
    </lineage>
</organism>
<proteinExistence type="predicted"/>
<gene>
    <name evidence="1" type="ORF">BED41_00380</name>
</gene>
<dbReference type="InterPro" id="IPR012460">
    <property type="entry name" value="DUF1667"/>
</dbReference>
<evidence type="ECO:0000313" key="2">
    <source>
        <dbReference type="Proteomes" id="UP000093044"/>
    </source>
</evidence>
<dbReference type="Proteomes" id="UP000093044">
    <property type="component" value="Chromosome"/>
</dbReference>
<dbReference type="EMBL" id="CP016757">
    <property type="protein sequence ID" value="ANZ46480.1"/>
    <property type="molecule type" value="Genomic_DNA"/>
</dbReference>
<dbReference type="AlphaFoldDB" id="A0A1B2I919"/>
<name>A0A1B2I919_9BACT</name>
<sequence length="125" mass="13783">MEKEFICVVCPNGCSIKVRYEEGNPPKLTAAEGARCPRGRSWAQQEIENPMRTFSSSVLVEDGDFLEASVRLTKPVPLAKVFAVMEEIKKIRLRAPLSIGDVILTDPAGTKTEVIVTRNVPLKAK</sequence>
<dbReference type="SUPFAM" id="SSF160148">
    <property type="entry name" value="CPE0013-like"/>
    <property type="match status" value="1"/>
</dbReference>
<protein>
    <submittedName>
        <fullName evidence="1">Molybdopterin oxidoreductase</fullName>
    </submittedName>
</protein>
<dbReference type="Pfam" id="PF07892">
    <property type="entry name" value="DUF1667"/>
    <property type="match status" value="1"/>
</dbReference>